<protein>
    <submittedName>
        <fullName evidence="1">Uncharacterized protein</fullName>
    </submittedName>
</protein>
<dbReference type="AlphaFoldDB" id="A0AA91IBD9"/>
<dbReference type="EMBL" id="LVHG01000037">
    <property type="protein sequence ID" value="OAK64612.1"/>
    <property type="molecule type" value="Genomic_DNA"/>
</dbReference>
<dbReference type="RefSeq" id="WP_081267740.1">
    <property type="nucleotide sequence ID" value="NZ_LVHG01000037.1"/>
</dbReference>
<dbReference type="Proteomes" id="UP000077852">
    <property type="component" value="Unassembled WGS sequence"/>
</dbReference>
<proteinExistence type="predicted"/>
<accession>A0AA91IBD9</accession>
<reference evidence="1 2" key="1">
    <citation type="submission" date="2016-03" db="EMBL/GenBank/DDBJ databases">
        <title>Genome sequence of Variovorax paradoxus KB5.</title>
        <authorList>
            <person name="Jeong H."/>
            <person name="Hong C.E."/>
            <person name="Jo S.H."/>
            <person name="Park J.M."/>
        </authorList>
    </citation>
    <scope>NUCLEOTIDE SEQUENCE [LARGE SCALE GENOMIC DNA]</scope>
    <source>
        <strain evidence="1 2">KB5</strain>
    </source>
</reference>
<gene>
    <name evidence="1" type="ORF">A3K87_14655</name>
</gene>
<evidence type="ECO:0000313" key="1">
    <source>
        <dbReference type="EMBL" id="OAK64612.1"/>
    </source>
</evidence>
<evidence type="ECO:0000313" key="2">
    <source>
        <dbReference type="Proteomes" id="UP000077852"/>
    </source>
</evidence>
<organism evidence="1 2">
    <name type="scientific">Variovorax paradoxus</name>
    <dbReference type="NCBI Taxonomy" id="34073"/>
    <lineage>
        <taxon>Bacteria</taxon>
        <taxon>Pseudomonadati</taxon>
        <taxon>Pseudomonadota</taxon>
        <taxon>Betaproteobacteria</taxon>
        <taxon>Burkholderiales</taxon>
        <taxon>Comamonadaceae</taxon>
        <taxon>Variovorax</taxon>
    </lineage>
</organism>
<name>A0AA91IBD9_VARPD</name>
<sequence length="78" mass="9202">MKLILPPQYRDRFEFVFHVDQSFDSRTVVCRAEIFEHSVLKAVLQIVDTKRTRLEVVDAVLIRCIRWADLRIQDEAGV</sequence>
<comment type="caution">
    <text evidence="1">The sequence shown here is derived from an EMBL/GenBank/DDBJ whole genome shotgun (WGS) entry which is preliminary data.</text>
</comment>